<evidence type="ECO:0000313" key="1">
    <source>
        <dbReference type="EMBL" id="KAF6175084.1"/>
    </source>
</evidence>
<protein>
    <recommendedName>
        <fullName evidence="3">Myb/SANT-like domain-containing protein</fullName>
    </recommendedName>
</protein>
<dbReference type="PANTHER" id="PTHR47584">
    <property type="match status" value="1"/>
</dbReference>
<accession>A0A7J7P7G7</accession>
<gene>
    <name evidence="1" type="ORF">GIB67_038997</name>
</gene>
<evidence type="ECO:0008006" key="3">
    <source>
        <dbReference type="Google" id="ProtNLM"/>
    </source>
</evidence>
<name>A0A7J7P7G7_9MAGN</name>
<reference evidence="1 2" key="1">
    <citation type="journal article" date="2020" name="IScience">
        <title>Genome Sequencing of the Endangered Kingdonia uniflora (Circaeasteraceae, Ranunculales) Reveals Potential Mechanisms of Evolutionary Specialization.</title>
        <authorList>
            <person name="Sun Y."/>
            <person name="Deng T."/>
            <person name="Zhang A."/>
            <person name="Moore M.J."/>
            <person name="Landis J.B."/>
            <person name="Lin N."/>
            <person name="Zhang H."/>
            <person name="Zhang X."/>
            <person name="Huang J."/>
            <person name="Zhang X."/>
            <person name="Sun H."/>
            <person name="Wang H."/>
        </authorList>
    </citation>
    <scope>NUCLEOTIDE SEQUENCE [LARGE SCALE GENOMIC DNA]</scope>
    <source>
        <strain evidence="1">TB1705</strain>
        <tissue evidence="1">Leaf</tissue>
    </source>
</reference>
<dbReference type="InterPro" id="IPR045026">
    <property type="entry name" value="LIMYB"/>
</dbReference>
<dbReference type="OrthoDB" id="76215at2759"/>
<dbReference type="AlphaFoldDB" id="A0A7J7P7G7"/>
<dbReference type="Proteomes" id="UP000541444">
    <property type="component" value="Unassembled WGS sequence"/>
</dbReference>
<keyword evidence="2" id="KW-1185">Reference proteome</keyword>
<sequence>MKRQWQVWRGLINRTGHGYDPVSGTFDWPEDVWENIIAVNYEAKKYKTASLQHKDLLEKLFNVLSATGDFAWSSGMASVPSTQQSEYVHLPDDMHVDNTQVPQTGVDYTWEGDAIPSYEPSFSQIREPTPGSTSYTHVSQVGVRTQSKGKRLAATVQPLEPTELV</sequence>
<organism evidence="1 2">
    <name type="scientific">Kingdonia uniflora</name>
    <dbReference type="NCBI Taxonomy" id="39325"/>
    <lineage>
        <taxon>Eukaryota</taxon>
        <taxon>Viridiplantae</taxon>
        <taxon>Streptophyta</taxon>
        <taxon>Embryophyta</taxon>
        <taxon>Tracheophyta</taxon>
        <taxon>Spermatophyta</taxon>
        <taxon>Magnoliopsida</taxon>
        <taxon>Ranunculales</taxon>
        <taxon>Circaeasteraceae</taxon>
        <taxon>Kingdonia</taxon>
    </lineage>
</organism>
<comment type="caution">
    <text evidence="1">The sequence shown here is derived from an EMBL/GenBank/DDBJ whole genome shotgun (WGS) entry which is preliminary data.</text>
</comment>
<evidence type="ECO:0000313" key="2">
    <source>
        <dbReference type="Proteomes" id="UP000541444"/>
    </source>
</evidence>
<proteinExistence type="predicted"/>
<dbReference type="EMBL" id="JACGCM010000218">
    <property type="protein sequence ID" value="KAF6175084.1"/>
    <property type="molecule type" value="Genomic_DNA"/>
</dbReference>
<dbReference type="PANTHER" id="PTHR47584:SF17">
    <property type="entry name" value="MYB_SANT-LIKE DNA-BINDING DOMAIN PROTEIN"/>
    <property type="match status" value="1"/>
</dbReference>